<dbReference type="CAZy" id="GH78">
    <property type="family name" value="Glycoside Hydrolase Family 78"/>
</dbReference>
<proteinExistence type="predicted"/>
<dbReference type="KEGG" id="ani:ANIA_03780"/>
<reference evidence="3" key="1">
    <citation type="journal article" date="2005" name="Nature">
        <title>Sequencing of Aspergillus nidulans and comparative analysis with A. fumigatus and A. oryzae.</title>
        <authorList>
            <person name="Galagan J.E."/>
            <person name="Calvo S.E."/>
            <person name="Cuomo C."/>
            <person name="Ma L.J."/>
            <person name="Wortman J.R."/>
            <person name="Batzoglou S."/>
            <person name="Lee S.I."/>
            <person name="Basturkmen M."/>
            <person name="Spevak C.C."/>
            <person name="Clutterbuck J."/>
            <person name="Kapitonov V."/>
            <person name="Jurka J."/>
            <person name="Scazzocchio C."/>
            <person name="Farman M."/>
            <person name="Butler J."/>
            <person name="Purcell S."/>
            <person name="Harris S."/>
            <person name="Braus G.H."/>
            <person name="Draht O."/>
            <person name="Busch S."/>
            <person name="D'Enfert C."/>
            <person name="Bouchier C."/>
            <person name="Goldman G.H."/>
            <person name="Bell-Pedersen D."/>
            <person name="Griffiths-Jones S."/>
            <person name="Doonan J.H."/>
            <person name="Yu J."/>
            <person name="Vienken K."/>
            <person name="Pain A."/>
            <person name="Freitag M."/>
            <person name="Selker E.U."/>
            <person name="Archer D.B."/>
            <person name="Penalva M.A."/>
            <person name="Oakley B.R."/>
            <person name="Momany M."/>
            <person name="Tanaka T."/>
            <person name="Kumagai T."/>
            <person name="Asai K."/>
            <person name="Machida M."/>
            <person name="Nierman W.C."/>
            <person name="Denning D.W."/>
            <person name="Caddick M."/>
            <person name="Hynes M."/>
            <person name="Paoletti M."/>
            <person name="Fischer R."/>
            <person name="Miller B."/>
            <person name="Dyer P."/>
            <person name="Sachs M.S."/>
            <person name="Osmani S.A."/>
            <person name="Birren B.W."/>
        </authorList>
    </citation>
    <scope>NUCLEOTIDE SEQUENCE [LARGE SCALE GENOMIC DNA]</scope>
    <source>
        <strain evidence="3">FGSC A4 / ATCC 38163 / CBS 112.46 / NRRL 194 / M139</strain>
    </source>
</reference>
<feature type="domain" description="Alpha-L-rhamnosidase six-hairpin glycosidase" evidence="1">
    <location>
        <begin position="389"/>
        <end position="716"/>
    </location>
</feature>
<dbReference type="GO" id="GO:0005975">
    <property type="term" value="P:carbohydrate metabolic process"/>
    <property type="evidence" value="ECO:0007669"/>
    <property type="project" value="InterPro"/>
</dbReference>
<dbReference type="PANTHER" id="PTHR34987">
    <property type="entry name" value="C, PUTATIVE (AFU_ORTHOLOGUE AFUA_3G02880)-RELATED"/>
    <property type="match status" value="1"/>
</dbReference>
<dbReference type="OrthoDB" id="6503935at2759"/>
<sequence length="836" mass="93455">MPPWTSTTPWLWLPESTPAFTSTHSTARIVLFPRSIPVHVSADTRYILFINGKRILFGPAKSYLHEYNYETIDIAPFLVPGQKNVLAAKVLRYSPVKEGNMGMVRAGIGGFILHESSGLLGVSTTEDSGWKCLPDDSVRILSSSEWNRALGPAFMQINEEVDGSLAVEGWLDGDFDDSAWLGAERSSLKTPMLPILEPWRLVPRSIPLFPETEGRFSAIIKPNSEQPGLDLAGSWRSLLRNDGSGIVEIPPNTRTAVILENESLITAFLELRFRGGAGSTVTVRCAECFEYPPPEGNLNPFARNKGDRADTSGILVGPEDSYTVSSSSTTEQEWMYEPFWFRTFRYVQLTVSTHSQPLQITRLTYRRTHYPLPINTSLSNMPLVESKKWAISLNTLLNCMQETYTDCPFYEQNQFAFDSRLQMLYSYQLSSDDRLARKTINEFHASRRGSDGLVETHFPTPFPGVTIPIFSLSWVLMLWDHIMYTVDTEASKRFVKRYLGGIDSVLNYFDSRISNAYSGMIGRFGDADSPNDEIWAFVDWTAEWSVLGPGGDFKHLAVPPAYRRTGVASYNSLFYAYVLNKAAEVCEFVGRLGLAEEYRSRAESVNEAVRRHCLRTDEDGKEILVDGPDSPTTERSQHVAVFAVLSGAFTGSRARALLCRALHPDTRGGYVKASYAQSFYLLEAAVQVGLYDELRGTLVQPWTEMVDLNLTTWAESSAMPRSDCHGWSCVPIYDIVANVIGLRPAAPGYRRVRFEPRLQLWEGGGEGVITVGIGGNGDKREVRVEWEKEGRVLLTVGSDCEVEVPTASDGSGEGDEKTYRVKKMKKGETLILTLYR</sequence>
<dbReference type="AlphaFoldDB" id="Q5B6Q0"/>
<evidence type="ECO:0000313" key="3">
    <source>
        <dbReference type="Proteomes" id="UP000000560"/>
    </source>
</evidence>
<dbReference type="Proteomes" id="UP000000560">
    <property type="component" value="Chromosome II"/>
</dbReference>
<accession>Q5B6Q0</accession>
<keyword evidence="3" id="KW-1185">Reference proteome</keyword>
<dbReference type="eggNOG" id="ENOG502QVPG">
    <property type="taxonomic scope" value="Eukaryota"/>
</dbReference>
<dbReference type="InterPro" id="IPR035396">
    <property type="entry name" value="Bac_rhamnosid6H"/>
</dbReference>
<accession>C8V713</accession>
<dbReference type="InParanoid" id="Q5B6Q0"/>
<dbReference type="Gene3D" id="1.50.10.10">
    <property type="match status" value="1"/>
</dbReference>
<dbReference type="PANTHER" id="PTHR34987:SF2">
    <property type="entry name" value="B, PUTATIVE (AFU_ORTHOLOGUE AFUA_7G05040)-RELATED"/>
    <property type="match status" value="1"/>
</dbReference>
<dbReference type="GO" id="GO:0003824">
    <property type="term" value="F:catalytic activity"/>
    <property type="evidence" value="ECO:0007669"/>
    <property type="project" value="UniProtKB-ARBA"/>
</dbReference>
<dbReference type="GeneID" id="2873197"/>
<protein>
    <submittedName>
        <fullName evidence="2">Rhamnosidase B, putative (AFU_orthologue AFUA_7G05040)</fullName>
    </submittedName>
</protein>
<evidence type="ECO:0000259" key="1">
    <source>
        <dbReference type="Pfam" id="PF17389"/>
    </source>
</evidence>
<evidence type="ECO:0000313" key="2">
    <source>
        <dbReference type="EMBL" id="CBF75400.1"/>
    </source>
</evidence>
<dbReference type="EMBL" id="BN001302">
    <property type="protein sequence ID" value="CBF75400.1"/>
    <property type="molecule type" value="Genomic_DNA"/>
</dbReference>
<reference evidence="3" key="2">
    <citation type="journal article" date="2009" name="Fungal Genet. Biol.">
        <title>The 2008 update of the Aspergillus nidulans genome annotation: a community effort.</title>
        <authorList>
            <person name="Wortman J.R."/>
            <person name="Gilsenan J.M."/>
            <person name="Joardar V."/>
            <person name="Deegan J."/>
            <person name="Clutterbuck J."/>
            <person name="Andersen M.R."/>
            <person name="Archer D."/>
            <person name="Bencina M."/>
            <person name="Braus G."/>
            <person name="Coutinho P."/>
            <person name="von Dohren H."/>
            <person name="Doonan J."/>
            <person name="Driessen A.J."/>
            <person name="Durek P."/>
            <person name="Espeso E."/>
            <person name="Fekete E."/>
            <person name="Flipphi M."/>
            <person name="Estrada C.G."/>
            <person name="Geysens S."/>
            <person name="Goldman G."/>
            <person name="de Groot P.W."/>
            <person name="Hansen K."/>
            <person name="Harris S.D."/>
            <person name="Heinekamp T."/>
            <person name="Helmstaedt K."/>
            <person name="Henrissat B."/>
            <person name="Hofmann G."/>
            <person name="Homan T."/>
            <person name="Horio T."/>
            <person name="Horiuchi H."/>
            <person name="James S."/>
            <person name="Jones M."/>
            <person name="Karaffa L."/>
            <person name="Karanyi Z."/>
            <person name="Kato M."/>
            <person name="Keller N."/>
            <person name="Kelly D.E."/>
            <person name="Kiel J.A."/>
            <person name="Kim J.M."/>
            <person name="van der Klei I.J."/>
            <person name="Klis F.M."/>
            <person name="Kovalchuk A."/>
            <person name="Krasevec N."/>
            <person name="Kubicek C.P."/>
            <person name="Liu B."/>
            <person name="Maccabe A."/>
            <person name="Meyer V."/>
            <person name="Mirabito P."/>
            <person name="Miskei M."/>
            <person name="Mos M."/>
            <person name="Mullins J."/>
            <person name="Nelson D.R."/>
            <person name="Nielsen J."/>
            <person name="Oakley B.R."/>
            <person name="Osmani S.A."/>
            <person name="Pakula T."/>
            <person name="Paszewski A."/>
            <person name="Paulsen I."/>
            <person name="Pilsyk S."/>
            <person name="Pocsi I."/>
            <person name="Punt P.J."/>
            <person name="Ram A.F."/>
            <person name="Ren Q."/>
            <person name="Robellet X."/>
            <person name="Robson G."/>
            <person name="Seiboth B."/>
            <person name="van Solingen P."/>
            <person name="Specht T."/>
            <person name="Sun J."/>
            <person name="Taheri-Talesh N."/>
            <person name="Takeshita N."/>
            <person name="Ussery D."/>
            <person name="vanKuyk P.A."/>
            <person name="Visser H."/>
            <person name="van de Vondervoort P.J."/>
            <person name="de Vries R.P."/>
            <person name="Walton J."/>
            <person name="Xiang X."/>
            <person name="Xiong Y."/>
            <person name="Zeng A.P."/>
            <person name="Brandt B.W."/>
            <person name="Cornell M.J."/>
            <person name="van den Hondel C.A."/>
            <person name="Visser J."/>
            <person name="Oliver S.G."/>
            <person name="Turner G."/>
        </authorList>
    </citation>
    <scope>GENOME REANNOTATION</scope>
    <source>
        <strain evidence="3">FGSC A4 / ATCC 38163 / CBS 112.46 / NRRL 194 / M139</strain>
    </source>
</reference>
<dbReference type="OMA" id="NCRHETY"/>
<dbReference type="RefSeq" id="XP_661384.1">
    <property type="nucleotide sequence ID" value="XM_656292.1"/>
</dbReference>
<gene>
    <name evidence="2" type="ORF">ANIA_03780</name>
</gene>
<dbReference type="SUPFAM" id="SSF48208">
    <property type="entry name" value="Six-hairpin glycosidases"/>
    <property type="match status" value="1"/>
</dbReference>
<dbReference type="Gene3D" id="2.60.420.10">
    <property type="entry name" value="Maltose phosphorylase, domain 3"/>
    <property type="match status" value="1"/>
</dbReference>
<dbReference type="VEuPathDB" id="FungiDB:AN3780"/>
<dbReference type="InterPro" id="IPR012341">
    <property type="entry name" value="6hp_glycosidase-like_sf"/>
</dbReference>
<name>Q5B6Q0_EMENI</name>
<dbReference type="HOGENOM" id="CLU_009782_0_0_1"/>
<organism evidence="2 3">
    <name type="scientific">Emericella nidulans (strain FGSC A4 / ATCC 38163 / CBS 112.46 / NRRL 194 / M139)</name>
    <name type="common">Aspergillus nidulans</name>
    <dbReference type="NCBI Taxonomy" id="227321"/>
    <lineage>
        <taxon>Eukaryota</taxon>
        <taxon>Fungi</taxon>
        <taxon>Dikarya</taxon>
        <taxon>Ascomycota</taxon>
        <taxon>Pezizomycotina</taxon>
        <taxon>Eurotiomycetes</taxon>
        <taxon>Eurotiomycetidae</taxon>
        <taxon>Eurotiales</taxon>
        <taxon>Aspergillaceae</taxon>
        <taxon>Aspergillus</taxon>
        <taxon>Aspergillus subgen. Nidulantes</taxon>
    </lineage>
</organism>
<dbReference type="Pfam" id="PF17389">
    <property type="entry name" value="Bac_rhamnosid6H"/>
    <property type="match status" value="1"/>
</dbReference>
<dbReference type="Gene3D" id="2.60.120.260">
    <property type="entry name" value="Galactose-binding domain-like"/>
    <property type="match status" value="2"/>
</dbReference>
<dbReference type="InterPro" id="IPR008928">
    <property type="entry name" value="6-hairpin_glycosidase_sf"/>
</dbReference>